<protein>
    <submittedName>
        <fullName evidence="2">Uncharacterized protein</fullName>
    </submittedName>
</protein>
<organism evidence="2 3">
    <name type="scientific">Blepharisma stoltei</name>
    <dbReference type="NCBI Taxonomy" id="1481888"/>
    <lineage>
        <taxon>Eukaryota</taxon>
        <taxon>Sar</taxon>
        <taxon>Alveolata</taxon>
        <taxon>Ciliophora</taxon>
        <taxon>Postciliodesmatophora</taxon>
        <taxon>Heterotrichea</taxon>
        <taxon>Heterotrichida</taxon>
        <taxon>Blepharismidae</taxon>
        <taxon>Blepharisma</taxon>
    </lineage>
</organism>
<dbReference type="AlphaFoldDB" id="A0AAU9IPC7"/>
<reference evidence="2" key="1">
    <citation type="submission" date="2021-09" db="EMBL/GenBank/DDBJ databases">
        <authorList>
            <consortium name="AG Swart"/>
            <person name="Singh M."/>
            <person name="Singh A."/>
            <person name="Seah K."/>
            <person name="Emmerich C."/>
        </authorList>
    </citation>
    <scope>NUCLEOTIDE SEQUENCE</scope>
    <source>
        <strain evidence="2">ATCC30299</strain>
    </source>
</reference>
<gene>
    <name evidence="2" type="ORF">BSTOLATCC_MIC16778</name>
</gene>
<dbReference type="Proteomes" id="UP001162131">
    <property type="component" value="Unassembled WGS sequence"/>
</dbReference>
<sequence length="307" mass="35881">MSKQSQSPMARFLQTENIRVNSQSKTSHKTLHRKIQTSSEFQIQNLMQERKKLDLRVKTLENRIKFLETERLKSARLVDLAKTLNQKRLEIRKKHKESLDFTEKSKNLKAKELENKKKYVSQQRKKRADSLSQTKTKILENKHRASSAVKLESKNIENLIKSREEMERTVAKERAESIIQAARRRKEKLDLKREALKISNEMKFMERMELESKAKKNTQKEIKKLGMAEGTITEMLSKTLENQKSAFKKMMESSQSLNSSFSSQSSISPNQSGIFYSPSLDSTECFDDLKMKYIEYVPYNIIDITNS</sequence>
<evidence type="ECO:0000313" key="3">
    <source>
        <dbReference type="Proteomes" id="UP001162131"/>
    </source>
</evidence>
<keyword evidence="1" id="KW-0175">Coiled coil</keyword>
<evidence type="ECO:0000256" key="1">
    <source>
        <dbReference type="SAM" id="Coils"/>
    </source>
</evidence>
<accession>A0AAU9IPC7</accession>
<proteinExistence type="predicted"/>
<keyword evidence="3" id="KW-1185">Reference proteome</keyword>
<feature type="coiled-coil region" evidence="1">
    <location>
        <begin position="149"/>
        <end position="199"/>
    </location>
</feature>
<name>A0AAU9IPC7_9CILI</name>
<feature type="coiled-coil region" evidence="1">
    <location>
        <begin position="43"/>
        <end position="70"/>
    </location>
</feature>
<evidence type="ECO:0000313" key="2">
    <source>
        <dbReference type="EMBL" id="CAG9316670.1"/>
    </source>
</evidence>
<comment type="caution">
    <text evidence="2">The sequence shown here is derived from an EMBL/GenBank/DDBJ whole genome shotgun (WGS) entry which is preliminary data.</text>
</comment>
<dbReference type="EMBL" id="CAJZBQ010000016">
    <property type="protein sequence ID" value="CAG9316670.1"/>
    <property type="molecule type" value="Genomic_DNA"/>
</dbReference>